<evidence type="ECO:0000313" key="7">
    <source>
        <dbReference type="Proteomes" id="UP000186058"/>
    </source>
</evidence>
<dbReference type="SUPFAM" id="SSF53383">
    <property type="entry name" value="PLP-dependent transferases"/>
    <property type="match status" value="1"/>
</dbReference>
<dbReference type="InterPro" id="IPR004839">
    <property type="entry name" value="Aminotransferase_I/II_large"/>
</dbReference>
<evidence type="ECO:0000256" key="4">
    <source>
        <dbReference type="ARBA" id="ARBA00022898"/>
    </source>
</evidence>
<gene>
    <name evidence="6" type="ORF">A3844_04730</name>
</gene>
<dbReference type="InterPro" id="IPR015422">
    <property type="entry name" value="PyrdxlP-dep_Trfase_small"/>
</dbReference>
<dbReference type="RefSeq" id="WP_074106752.1">
    <property type="nucleotide sequence ID" value="NZ_LVWI01000002.1"/>
</dbReference>
<dbReference type="InterPro" id="IPR015424">
    <property type="entry name" value="PyrdxlP-dep_Trfase"/>
</dbReference>
<evidence type="ECO:0000256" key="3">
    <source>
        <dbReference type="ARBA" id="ARBA00022679"/>
    </source>
</evidence>
<evidence type="ECO:0000256" key="2">
    <source>
        <dbReference type="ARBA" id="ARBA00022576"/>
    </source>
</evidence>
<dbReference type="InterPro" id="IPR050859">
    <property type="entry name" value="Class-I_PLP-dep_aminotransf"/>
</dbReference>
<accession>A0ABX3EU97</accession>
<comment type="caution">
    <text evidence="6">The sequence shown here is derived from an EMBL/GenBank/DDBJ whole genome shotgun (WGS) entry which is preliminary data.</text>
</comment>
<dbReference type="PANTHER" id="PTHR42790">
    <property type="entry name" value="AMINOTRANSFERASE"/>
    <property type="match status" value="1"/>
</dbReference>
<dbReference type="EMBL" id="LVWI01000002">
    <property type="protein sequence ID" value="OKP91140.1"/>
    <property type="molecule type" value="Genomic_DNA"/>
</dbReference>
<sequence>MKINFSTAAQHLGSSAVREILKVTQGKNIISLAGGLPGEELFPMQAVRDAYNKALAADTSALQYGLTEGYLPLREQIAARLTGQGIAVSASDMILTTGSQQALDLLCKIMLDPGDSVLVEAPTYLAALQVLGSYRADIHTVKSDEHGMLPDHLEEQLRIQRPKLLYAVPTFNNPSGATWSRERREQTVELCRRYNVLILEDNPYGEITFDDAQGAYPPTLAAIDRSGEGESCVVYTGTFSKIVAPGLRTGWIIGPPELIQVITKAKQAADLHSSAIDQRALSELLHNFDLEEHIRLISREYHSRMKLLSGELASRGWEGTHFLEPRGGMFLWLTLAEHINAAKLLPYAVRQGVAFVPGEVFYSEQPHRNTMRLNFTHTPPELMQIAVQRLDEALNIYGQSAEASQPIAQAD</sequence>
<proteinExistence type="predicted"/>
<keyword evidence="3" id="KW-0808">Transferase</keyword>
<dbReference type="InterPro" id="IPR015421">
    <property type="entry name" value="PyrdxlP-dep_Trfase_major"/>
</dbReference>
<feature type="domain" description="Aminotransferase class I/classII large" evidence="5">
    <location>
        <begin position="37"/>
        <end position="390"/>
    </location>
</feature>
<dbReference type="Proteomes" id="UP000186058">
    <property type="component" value="Unassembled WGS sequence"/>
</dbReference>
<dbReference type="Pfam" id="PF00155">
    <property type="entry name" value="Aminotran_1_2"/>
    <property type="match status" value="1"/>
</dbReference>
<evidence type="ECO:0000259" key="5">
    <source>
        <dbReference type="Pfam" id="PF00155"/>
    </source>
</evidence>
<dbReference type="PANTHER" id="PTHR42790:SF19">
    <property type="entry name" value="KYNURENINE_ALPHA-AMINOADIPATE AMINOTRANSFERASE, MITOCHONDRIAL"/>
    <property type="match status" value="1"/>
</dbReference>
<dbReference type="Gene3D" id="3.40.640.10">
    <property type="entry name" value="Type I PLP-dependent aspartate aminotransferase-like (Major domain)"/>
    <property type="match status" value="1"/>
</dbReference>
<dbReference type="Gene3D" id="3.90.1150.10">
    <property type="entry name" value="Aspartate Aminotransferase, domain 1"/>
    <property type="match status" value="1"/>
</dbReference>
<name>A0ABX3EU97_9BACL</name>
<protein>
    <submittedName>
        <fullName evidence="6">Aminotransferase</fullName>
    </submittedName>
</protein>
<evidence type="ECO:0000313" key="6">
    <source>
        <dbReference type="EMBL" id="OKP91140.1"/>
    </source>
</evidence>
<comment type="cofactor">
    <cofactor evidence="1">
        <name>pyridoxal 5'-phosphate</name>
        <dbReference type="ChEBI" id="CHEBI:597326"/>
    </cofactor>
</comment>
<reference evidence="6 7" key="1">
    <citation type="submission" date="2016-03" db="EMBL/GenBank/DDBJ databases">
        <authorList>
            <person name="Sant'Anna F.H."/>
            <person name="Ambrosini A."/>
            <person name="Souza R."/>
            <person name="Bach E."/>
            <person name="Fernandes G."/>
            <person name="Balsanelli E."/>
            <person name="Baura V.A."/>
            <person name="Souza E.M."/>
            <person name="Passaglia L."/>
        </authorList>
    </citation>
    <scope>NUCLEOTIDE SEQUENCE [LARGE SCALE GENOMIC DNA]</scope>
    <source>
        <strain evidence="6 7">P26E</strain>
    </source>
</reference>
<dbReference type="GO" id="GO:0008483">
    <property type="term" value="F:transaminase activity"/>
    <property type="evidence" value="ECO:0007669"/>
    <property type="project" value="UniProtKB-KW"/>
</dbReference>
<keyword evidence="2 6" id="KW-0032">Aminotransferase</keyword>
<organism evidence="6 7">
    <name type="scientific">Paenibacillus helianthi</name>
    <dbReference type="NCBI Taxonomy" id="1349432"/>
    <lineage>
        <taxon>Bacteria</taxon>
        <taxon>Bacillati</taxon>
        <taxon>Bacillota</taxon>
        <taxon>Bacilli</taxon>
        <taxon>Bacillales</taxon>
        <taxon>Paenibacillaceae</taxon>
        <taxon>Paenibacillus</taxon>
    </lineage>
</organism>
<dbReference type="CDD" id="cd00609">
    <property type="entry name" value="AAT_like"/>
    <property type="match status" value="1"/>
</dbReference>
<evidence type="ECO:0000256" key="1">
    <source>
        <dbReference type="ARBA" id="ARBA00001933"/>
    </source>
</evidence>
<keyword evidence="7" id="KW-1185">Reference proteome</keyword>
<keyword evidence="4" id="KW-0663">Pyridoxal phosphate</keyword>